<dbReference type="PROSITE" id="PS51318">
    <property type="entry name" value="TAT"/>
    <property type="match status" value="1"/>
</dbReference>
<dbReference type="InterPro" id="IPR006311">
    <property type="entry name" value="TAT_signal"/>
</dbReference>
<evidence type="ECO:0000313" key="2">
    <source>
        <dbReference type="Proteomes" id="UP001596201"/>
    </source>
</evidence>
<reference evidence="1 2" key="1">
    <citation type="journal article" date="2019" name="Int. J. Syst. Evol. Microbiol.">
        <title>The Global Catalogue of Microorganisms (GCM) 10K type strain sequencing project: providing services to taxonomists for standard genome sequencing and annotation.</title>
        <authorList>
            <consortium name="The Broad Institute Genomics Platform"/>
            <consortium name="The Broad Institute Genome Sequencing Center for Infectious Disease"/>
            <person name="Wu L."/>
            <person name="Ma J."/>
        </authorList>
    </citation>
    <scope>NUCLEOTIDE SEQUENCE [LARGE SCALE GENOMIC DNA]</scope>
    <source>
        <strain evidence="1 2">CGMCC 1.12237</strain>
    </source>
</reference>
<accession>A0ABD5RGI0</accession>
<evidence type="ECO:0008006" key="3">
    <source>
        <dbReference type="Google" id="ProtNLM"/>
    </source>
</evidence>
<evidence type="ECO:0000313" key="1">
    <source>
        <dbReference type="EMBL" id="MFC5369059.1"/>
    </source>
</evidence>
<dbReference type="PROSITE" id="PS51257">
    <property type="entry name" value="PROKAR_LIPOPROTEIN"/>
    <property type="match status" value="1"/>
</dbReference>
<dbReference type="EMBL" id="JBHSKX010000004">
    <property type="protein sequence ID" value="MFC5369059.1"/>
    <property type="molecule type" value="Genomic_DNA"/>
</dbReference>
<keyword evidence="2" id="KW-1185">Reference proteome</keyword>
<protein>
    <recommendedName>
        <fullName evidence="3">Tat (Twin-arginine translocation) pathway signal sequence</fullName>
    </recommendedName>
</protein>
<proteinExistence type="predicted"/>
<gene>
    <name evidence="1" type="ORF">ACFPJ5_19195</name>
</gene>
<sequence length="416" mass="45079">MSPNTDRPSTDRSRRRFLTGSAALAASLSLSTAGCLSGLPPLGDDQRYGRLDVPPAGDPAYRRWLPAPSAVDTDVDDYHFVAMQSTASRPDAPAKFVGGRARLKASLDYVGVGFETYDRVVSGTFGTVAEASFDRERVVQTIDSTGYEQTGAYRGYTVFARSDVPRRVAVGDGTVVFTSAYHHDSPDLEALVDAGRGTRPRYHDTNDGFEALSTAAGGNPYLGVNTATHDPTGRPVMMADAIRFDEETAYQVVQYHYRDPDRVPSADALERALREDDYRFVDGADAFDVALAGRLATVETQVPLSGDQSVPPEYQLPQVTWGVDADASNDRVTFRHEAGEAVSANRLFYDVHRPAAPGRIDKRDLWTGTETVEAGTEAVVDLRDDPDATGVSLVYSTEEVGFHVLLGVDLRGETDA</sequence>
<organism evidence="1 2">
    <name type="scientific">Salinirubrum litoreum</name>
    <dbReference type="NCBI Taxonomy" id="1126234"/>
    <lineage>
        <taxon>Archaea</taxon>
        <taxon>Methanobacteriati</taxon>
        <taxon>Methanobacteriota</taxon>
        <taxon>Stenosarchaea group</taxon>
        <taxon>Halobacteria</taxon>
        <taxon>Halobacteriales</taxon>
        <taxon>Haloferacaceae</taxon>
        <taxon>Salinirubrum</taxon>
    </lineage>
</organism>
<name>A0ABD5RGI0_9EURY</name>
<comment type="caution">
    <text evidence="1">The sequence shown here is derived from an EMBL/GenBank/DDBJ whole genome shotgun (WGS) entry which is preliminary data.</text>
</comment>
<dbReference type="RefSeq" id="WP_227231116.1">
    <property type="nucleotide sequence ID" value="NZ_JAJCVJ010000003.1"/>
</dbReference>
<dbReference type="Proteomes" id="UP001596201">
    <property type="component" value="Unassembled WGS sequence"/>
</dbReference>
<dbReference type="AlphaFoldDB" id="A0ABD5RGI0"/>